<dbReference type="EMBL" id="MN956836">
    <property type="protein sequence ID" value="QTX14716.1"/>
    <property type="molecule type" value="Genomic_DNA"/>
</dbReference>
<reference evidence="2" key="1">
    <citation type="submission" date="2020-01" db="EMBL/GenBank/DDBJ databases">
        <authorList>
            <person name="Qin S."/>
        </authorList>
    </citation>
    <scope>NUCLEOTIDE SEQUENCE</scope>
    <source>
        <strain evidence="2">CVir17-16-YZ6g</strain>
        <plasmid evidence="2">p17-15-vir-like</plasmid>
    </source>
</reference>
<keyword evidence="2" id="KW-0614">Plasmid</keyword>
<organism evidence="2">
    <name type="scientific">Klebsiella pneumoniae</name>
    <dbReference type="NCBI Taxonomy" id="573"/>
    <lineage>
        <taxon>Bacteria</taxon>
        <taxon>Pseudomonadati</taxon>
        <taxon>Pseudomonadota</taxon>
        <taxon>Gammaproteobacteria</taxon>
        <taxon>Enterobacterales</taxon>
        <taxon>Enterobacteriaceae</taxon>
        <taxon>Klebsiella/Raoultella group</taxon>
        <taxon>Klebsiella</taxon>
        <taxon>Klebsiella pneumoniae complex</taxon>
    </lineage>
</organism>
<sequence>MEIPEQLNASQPRDGKYKKTPESVTSGNKEILFRAYGVVNILDSRFCTTQFQGTYRRCDKPLCNTHERIFTSFST</sequence>
<geneLocation type="plasmid" evidence="2">
    <name>p17-15-vir-like</name>
</geneLocation>
<protein>
    <submittedName>
        <fullName evidence="2">Uncharacterized protein</fullName>
    </submittedName>
</protein>
<proteinExistence type="predicted"/>
<evidence type="ECO:0000256" key="1">
    <source>
        <dbReference type="SAM" id="MobiDB-lite"/>
    </source>
</evidence>
<name>A0A8B0SU18_KLEPN</name>
<accession>A0A8B0SU18</accession>
<dbReference type="AlphaFoldDB" id="A0A8B0SU18"/>
<feature type="region of interest" description="Disordered" evidence="1">
    <location>
        <begin position="1"/>
        <end position="24"/>
    </location>
</feature>
<evidence type="ECO:0000313" key="2">
    <source>
        <dbReference type="EMBL" id="QTX14716.1"/>
    </source>
</evidence>